<feature type="domain" description="OmpR/PhoB-type" evidence="9">
    <location>
        <begin position="128"/>
        <end position="226"/>
    </location>
</feature>
<evidence type="ECO:0000256" key="2">
    <source>
        <dbReference type="ARBA" id="ARBA00023012"/>
    </source>
</evidence>
<dbReference type="InterPro" id="IPR039420">
    <property type="entry name" value="WalR-like"/>
</dbReference>
<dbReference type="GO" id="GO:0032993">
    <property type="term" value="C:protein-DNA complex"/>
    <property type="evidence" value="ECO:0007669"/>
    <property type="project" value="TreeGrafter"/>
</dbReference>
<keyword evidence="1 6" id="KW-0597">Phosphoprotein</keyword>
<dbReference type="Gene3D" id="3.40.50.2300">
    <property type="match status" value="1"/>
</dbReference>
<protein>
    <submittedName>
        <fullName evidence="10">DNA-binding response OmpR family regulator</fullName>
    </submittedName>
</protein>
<name>A0A4R7EN43_9FLAO</name>
<dbReference type="SMART" id="SM00862">
    <property type="entry name" value="Trans_reg_C"/>
    <property type="match status" value="1"/>
</dbReference>
<dbReference type="GO" id="GO:0000156">
    <property type="term" value="F:phosphorelay response regulator activity"/>
    <property type="evidence" value="ECO:0007669"/>
    <property type="project" value="TreeGrafter"/>
</dbReference>
<dbReference type="PROSITE" id="PS51755">
    <property type="entry name" value="OMPR_PHOB"/>
    <property type="match status" value="1"/>
</dbReference>
<evidence type="ECO:0000256" key="7">
    <source>
        <dbReference type="PROSITE-ProRule" id="PRU01091"/>
    </source>
</evidence>
<keyword evidence="3" id="KW-0805">Transcription regulation</keyword>
<dbReference type="Gene3D" id="6.10.250.690">
    <property type="match status" value="1"/>
</dbReference>
<sequence>MSTAKVLMVEDEMGIAHFIKQGLQEEGFSVIHCLSGKEALNIIDKQLFDIILLDWMMLNISGLEICKTIRQSANKNRSTPIIFLTAKDTVQDTIEGLNAGANDYIKKPFAFDELIARIQVYLRNNSKPNRIALGNIEIDSSTHQAFLNGKLVDLTLKEFQLLFYLFNNKNQVCSRREIIKNIWDIHFEYDTSVIDVFVNAIRKKLNLKKDDPRLHTVRGLGYISKDV</sequence>
<keyword evidence="5" id="KW-0804">Transcription</keyword>
<dbReference type="InterPro" id="IPR001867">
    <property type="entry name" value="OmpR/PhoB-type_DNA-bd"/>
</dbReference>
<dbReference type="EMBL" id="SOAG01000031">
    <property type="protein sequence ID" value="TDS52435.1"/>
    <property type="molecule type" value="Genomic_DNA"/>
</dbReference>
<accession>A0A4R7EN43</accession>
<dbReference type="GO" id="GO:0006355">
    <property type="term" value="P:regulation of DNA-templated transcription"/>
    <property type="evidence" value="ECO:0007669"/>
    <property type="project" value="InterPro"/>
</dbReference>
<dbReference type="Pfam" id="PF00072">
    <property type="entry name" value="Response_reg"/>
    <property type="match status" value="1"/>
</dbReference>
<dbReference type="PANTHER" id="PTHR48111:SF22">
    <property type="entry name" value="REGULATOR OF RPOS"/>
    <property type="match status" value="1"/>
</dbReference>
<keyword evidence="4 7" id="KW-0238">DNA-binding</keyword>
<dbReference type="InterPro" id="IPR001789">
    <property type="entry name" value="Sig_transdc_resp-reg_receiver"/>
</dbReference>
<dbReference type="PANTHER" id="PTHR48111">
    <property type="entry name" value="REGULATOR OF RPOS"/>
    <property type="match status" value="1"/>
</dbReference>
<dbReference type="Pfam" id="PF00486">
    <property type="entry name" value="Trans_reg_C"/>
    <property type="match status" value="1"/>
</dbReference>
<evidence type="ECO:0000256" key="4">
    <source>
        <dbReference type="ARBA" id="ARBA00023125"/>
    </source>
</evidence>
<evidence type="ECO:0000256" key="5">
    <source>
        <dbReference type="ARBA" id="ARBA00023163"/>
    </source>
</evidence>
<feature type="domain" description="Response regulatory" evidence="8">
    <location>
        <begin position="5"/>
        <end position="122"/>
    </location>
</feature>
<evidence type="ECO:0000256" key="3">
    <source>
        <dbReference type="ARBA" id="ARBA00023015"/>
    </source>
</evidence>
<dbReference type="OrthoDB" id="9790442at2"/>
<evidence type="ECO:0000259" key="8">
    <source>
        <dbReference type="PROSITE" id="PS50110"/>
    </source>
</evidence>
<gene>
    <name evidence="10" type="ORF">C8P70_13126</name>
</gene>
<dbReference type="SUPFAM" id="SSF52172">
    <property type="entry name" value="CheY-like"/>
    <property type="match status" value="1"/>
</dbReference>
<proteinExistence type="predicted"/>
<evidence type="ECO:0000256" key="6">
    <source>
        <dbReference type="PROSITE-ProRule" id="PRU00169"/>
    </source>
</evidence>
<evidence type="ECO:0000259" key="9">
    <source>
        <dbReference type="PROSITE" id="PS51755"/>
    </source>
</evidence>
<evidence type="ECO:0000256" key="1">
    <source>
        <dbReference type="ARBA" id="ARBA00022553"/>
    </source>
</evidence>
<feature type="DNA-binding region" description="OmpR/PhoB-type" evidence="7">
    <location>
        <begin position="128"/>
        <end position="226"/>
    </location>
</feature>
<reference evidence="10 11" key="1">
    <citation type="submission" date="2019-03" db="EMBL/GenBank/DDBJ databases">
        <title>Genomic Encyclopedia of Archaeal and Bacterial Type Strains, Phase II (KMG-II): from individual species to whole genera.</title>
        <authorList>
            <person name="Goeker M."/>
        </authorList>
    </citation>
    <scope>NUCLEOTIDE SEQUENCE [LARGE SCALE GENOMIC DNA]</scope>
    <source>
        <strain evidence="10 11">DSM 28213</strain>
    </source>
</reference>
<dbReference type="Proteomes" id="UP000295215">
    <property type="component" value="Unassembled WGS sequence"/>
</dbReference>
<feature type="modified residue" description="4-aspartylphosphate" evidence="6">
    <location>
        <position position="54"/>
    </location>
</feature>
<evidence type="ECO:0000313" key="10">
    <source>
        <dbReference type="EMBL" id="TDS52435.1"/>
    </source>
</evidence>
<dbReference type="CDD" id="cd00383">
    <property type="entry name" value="trans_reg_C"/>
    <property type="match status" value="1"/>
</dbReference>
<dbReference type="GO" id="GO:0005829">
    <property type="term" value="C:cytosol"/>
    <property type="evidence" value="ECO:0007669"/>
    <property type="project" value="TreeGrafter"/>
</dbReference>
<dbReference type="CDD" id="cd17574">
    <property type="entry name" value="REC_OmpR"/>
    <property type="match status" value="1"/>
</dbReference>
<evidence type="ECO:0000313" key="11">
    <source>
        <dbReference type="Proteomes" id="UP000295215"/>
    </source>
</evidence>
<dbReference type="InterPro" id="IPR011006">
    <property type="entry name" value="CheY-like_superfamily"/>
</dbReference>
<dbReference type="GO" id="GO:0000976">
    <property type="term" value="F:transcription cis-regulatory region binding"/>
    <property type="evidence" value="ECO:0007669"/>
    <property type="project" value="TreeGrafter"/>
</dbReference>
<dbReference type="RefSeq" id="WP_133713535.1">
    <property type="nucleotide sequence ID" value="NZ_SOAG01000031.1"/>
</dbReference>
<dbReference type="SMART" id="SM00448">
    <property type="entry name" value="REC"/>
    <property type="match status" value="1"/>
</dbReference>
<comment type="caution">
    <text evidence="10">The sequence shown here is derived from an EMBL/GenBank/DDBJ whole genome shotgun (WGS) entry which is preliminary data.</text>
</comment>
<organism evidence="10 11">
    <name type="scientific">Myroides indicus</name>
    <dbReference type="NCBI Taxonomy" id="1323422"/>
    <lineage>
        <taxon>Bacteria</taxon>
        <taxon>Pseudomonadati</taxon>
        <taxon>Bacteroidota</taxon>
        <taxon>Flavobacteriia</taxon>
        <taxon>Flavobacteriales</taxon>
        <taxon>Flavobacteriaceae</taxon>
        <taxon>Myroides</taxon>
    </lineage>
</organism>
<keyword evidence="2" id="KW-0902">Two-component regulatory system</keyword>
<dbReference type="InterPro" id="IPR036388">
    <property type="entry name" value="WH-like_DNA-bd_sf"/>
</dbReference>
<dbReference type="AlphaFoldDB" id="A0A4R7EN43"/>
<keyword evidence="11" id="KW-1185">Reference proteome</keyword>
<dbReference type="Gene3D" id="1.10.10.10">
    <property type="entry name" value="Winged helix-like DNA-binding domain superfamily/Winged helix DNA-binding domain"/>
    <property type="match status" value="1"/>
</dbReference>
<dbReference type="PROSITE" id="PS50110">
    <property type="entry name" value="RESPONSE_REGULATORY"/>
    <property type="match status" value="1"/>
</dbReference>